<dbReference type="InterPro" id="IPR013114">
    <property type="entry name" value="FabA_FabZ"/>
</dbReference>
<evidence type="ECO:0000313" key="3">
    <source>
        <dbReference type="EMBL" id="MCK6259460.1"/>
    </source>
</evidence>
<comment type="caution">
    <text evidence="3">The sequence shown here is derived from an EMBL/GenBank/DDBJ whole genome shotgun (WGS) entry which is preliminary data.</text>
</comment>
<evidence type="ECO:0000256" key="1">
    <source>
        <dbReference type="ARBA" id="ARBA00009174"/>
    </source>
</evidence>
<dbReference type="Gene3D" id="3.10.129.10">
    <property type="entry name" value="Hotdog Thioesterase"/>
    <property type="match status" value="1"/>
</dbReference>
<dbReference type="GO" id="GO:0016829">
    <property type="term" value="F:lyase activity"/>
    <property type="evidence" value="ECO:0007669"/>
    <property type="project" value="UniProtKB-KW"/>
</dbReference>
<dbReference type="InterPro" id="IPR029069">
    <property type="entry name" value="HotDog_dom_sf"/>
</dbReference>
<evidence type="ECO:0008006" key="5">
    <source>
        <dbReference type="Google" id="ProtNLM"/>
    </source>
</evidence>
<dbReference type="SUPFAM" id="SSF54637">
    <property type="entry name" value="Thioesterase/thiol ester dehydrase-isomerase"/>
    <property type="match status" value="1"/>
</dbReference>
<accession>A0A9X1XGF5</accession>
<dbReference type="RefSeq" id="WP_248254828.1">
    <property type="nucleotide sequence ID" value="NZ_JAIWJX010000004.1"/>
</dbReference>
<comment type="similarity">
    <text evidence="1">Belongs to the thioester dehydratase family. FabZ subfamily.</text>
</comment>
<protein>
    <recommendedName>
        <fullName evidence="5">Beta-hydroxyacyl-ACP dehydratase</fullName>
    </recommendedName>
</protein>
<dbReference type="Pfam" id="PF07977">
    <property type="entry name" value="FabA"/>
    <property type="match status" value="1"/>
</dbReference>
<dbReference type="PANTHER" id="PTHR30272">
    <property type="entry name" value="3-HYDROXYACYL-[ACYL-CARRIER-PROTEIN] DEHYDRATASE"/>
    <property type="match status" value="1"/>
</dbReference>
<sequence length="131" mass="15195">MKLGEHFPKPWCLIDEFFGMNTSNRIESSKLISNSDFFLLGHFKNYSVYPGILMIEGMKQTLILADRQQLIQLKSYSLRDIQSRFLKPLIPGSTIRYSLVREERDGQLFFKGTGEVDGSIVVRVKLIYQKE</sequence>
<evidence type="ECO:0000313" key="4">
    <source>
        <dbReference type="Proteomes" id="UP001139011"/>
    </source>
</evidence>
<evidence type="ECO:0000256" key="2">
    <source>
        <dbReference type="ARBA" id="ARBA00023239"/>
    </source>
</evidence>
<dbReference type="Proteomes" id="UP001139011">
    <property type="component" value="Unassembled WGS sequence"/>
</dbReference>
<reference evidence="3" key="1">
    <citation type="submission" date="2021-09" db="EMBL/GenBank/DDBJ databases">
        <title>Genome analysis of Fictibacillus sp. KIGAM418 isolated from marine sediment.</title>
        <authorList>
            <person name="Seo M.-J."/>
            <person name="Cho E.-S."/>
            <person name="Hwang C.Y."/>
        </authorList>
    </citation>
    <scope>NUCLEOTIDE SEQUENCE</scope>
    <source>
        <strain evidence="3">KIGAM418</strain>
    </source>
</reference>
<dbReference type="EMBL" id="JAIWJX010000004">
    <property type="protein sequence ID" value="MCK6259460.1"/>
    <property type="molecule type" value="Genomic_DNA"/>
</dbReference>
<dbReference type="PANTHER" id="PTHR30272:SF1">
    <property type="entry name" value="3-HYDROXYACYL-[ACYL-CARRIER-PROTEIN] DEHYDRATASE"/>
    <property type="match status" value="1"/>
</dbReference>
<name>A0A9X1XGF5_9BACL</name>
<dbReference type="AlphaFoldDB" id="A0A9X1XGF5"/>
<keyword evidence="2" id="KW-0456">Lyase</keyword>
<organism evidence="3 4">
    <name type="scientific">Fictibacillus marinisediminis</name>
    <dbReference type="NCBI Taxonomy" id="2878389"/>
    <lineage>
        <taxon>Bacteria</taxon>
        <taxon>Bacillati</taxon>
        <taxon>Bacillota</taxon>
        <taxon>Bacilli</taxon>
        <taxon>Bacillales</taxon>
        <taxon>Fictibacillaceae</taxon>
        <taxon>Fictibacillus</taxon>
    </lineage>
</organism>
<proteinExistence type="inferred from homology"/>
<keyword evidence="4" id="KW-1185">Reference proteome</keyword>
<gene>
    <name evidence="3" type="ORF">LCY76_23085</name>
</gene>